<keyword evidence="2" id="KW-1185">Reference proteome</keyword>
<comment type="caution">
    <text evidence="1">The sequence shown here is derived from an EMBL/GenBank/DDBJ whole genome shotgun (WGS) entry which is preliminary data.</text>
</comment>
<dbReference type="AlphaFoldDB" id="A0A9P6PQ15"/>
<dbReference type="EMBL" id="JAAAJB010000736">
    <property type="protein sequence ID" value="KAG0251618.1"/>
    <property type="molecule type" value="Genomic_DNA"/>
</dbReference>
<sequence>MGLQDHDVRYRARQLLRDRHELQKPYDLGEILPEEVQMKERVLVILEYLCRVVSNPPFKREDASENDALLVWAHILDLARSNDRIALQSGERMLEASKVLRQQQAAEFGDISDAGRKVDLAFVHKDIELSNIEVKKPGISTMDINVQCRKNIRLGRCIQEQHRKYGVQEPSVIMGDVAGFVGIFYQLAKMDEVWVAGTASPSKVHLRPLSLAK</sequence>
<name>A0A9P6PQ15_9FUNG</name>
<protein>
    <submittedName>
        <fullName evidence="1">Uncharacterized protein</fullName>
    </submittedName>
</protein>
<reference evidence="1" key="1">
    <citation type="journal article" date="2020" name="Fungal Divers.">
        <title>Resolving the Mortierellaceae phylogeny through synthesis of multi-gene phylogenetics and phylogenomics.</title>
        <authorList>
            <person name="Vandepol N."/>
            <person name="Liber J."/>
            <person name="Desiro A."/>
            <person name="Na H."/>
            <person name="Kennedy M."/>
            <person name="Barry K."/>
            <person name="Grigoriev I.V."/>
            <person name="Miller A.N."/>
            <person name="O'Donnell K."/>
            <person name="Stajich J.E."/>
            <person name="Bonito G."/>
        </authorList>
    </citation>
    <scope>NUCLEOTIDE SEQUENCE</scope>
    <source>
        <strain evidence="1">BC1065</strain>
    </source>
</reference>
<proteinExistence type="predicted"/>
<dbReference type="OrthoDB" id="2444920at2759"/>
<evidence type="ECO:0000313" key="2">
    <source>
        <dbReference type="Proteomes" id="UP000807716"/>
    </source>
</evidence>
<dbReference type="Proteomes" id="UP000807716">
    <property type="component" value="Unassembled WGS sequence"/>
</dbReference>
<evidence type="ECO:0000313" key="1">
    <source>
        <dbReference type="EMBL" id="KAG0251618.1"/>
    </source>
</evidence>
<accession>A0A9P6PQ15</accession>
<gene>
    <name evidence="1" type="ORF">DFQ27_008646</name>
</gene>
<organism evidence="1 2">
    <name type="scientific">Actinomortierella ambigua</name>
    <dbReference type="NCBI Taxonomy" id="1343610"/>
    <lineage>
        <taxon>Eukaryota</taxon>
        <taxon>Fungi</taxon>
        <taxon>Fungi incertae sedis</taxon>
        <taxon>Mucoromycota</taxon>
        <taxon>Mortierellomycotina</taxon>
        <taxon>Mortierellomycetes</taxon>
        <taxon>Mortierellales</taxon>
        <taxon>Mortierellaceae</taxon>
        <taxon>Actinomortierella</taxon>
    </lineage>
</organism>